<gene>
    <name evidence="1" type="ORF">DFR76_102489</name>
</gene>
<organism evidence="1 2">
    <name type="scientific">Nocardia pseudobrasiliensis</name>
    <dbReference type="NCBI Taxonomy" id="45979"/>
    <lineage>
        <taxon>Bacteria</taxon>
        <taxon>Bacillati</taxon>
        <taxon>Actinomycetota</taxon>
        <taxon>Actinomycetes</taxon>
        <taxon>Mycobacteriales</taxon>
        <taxon>Nocardiaceae</taxon>
        <taxon>Nocardia</taxon>
    </lineage>
</organism>
<dbReference type="EMBL" id="QQBC01000002">
    <property type="protein sequence ID" value="RDI68088.1"/>
    <property type="molecule type" value="Genomic_DNA"/>
</dbReference>
<dbReference type="Proteomes" id="UP000254869">
    <property type="component" value="Unassembled WGS sequence"/>
</dbReference>
<evidence type="ECO:0000313" key="2">
    <source>
        <dbReference type="Proteomes" id="UP000254869"/>
    </source>
</evidence>
<dbReference type="AlphaFoldDB" id="A0A370IBI8"/>
<comment type="caution">
    <text evidence="1">The sequence shown here is derived from an EMBL/GenBank/DDBJ whole genome shotgun (WGS) entry which is preliminary data.</text>
</comment>
<sequence length="36" mass="3983">MGISLQGELEPLLSKLWQVADDKYMSDAVMDPTNDA</sequence>
<reference evidence="1 2" key="1">
    <citation type="submission" date="2018-07" db="EMBL/GenBank/DDBJ databases">
        <title>Genomic Encyclopedia of Type Strains, Phase IV (KMG-IV): sequencing the most valuable type-strain genomes for metagenomic binning, comparative biology and taxonomic classification.</title>
        <authorList>
            <person name="Goeker M."/>
        </authorList>
    </citation>
    <scope>NUCLEOTIDE SEQUENCE [LARGE SCALE GENOMIC DNA]</scope>
    <source>
        <strain evidence="1 2">DSM 44290</strain>
    </source>
</reference>
<evidence type="ECO:0000313" key="1">
    <source>
        <dbReference type="EMBL" id="RDI68088.1"/>
    </source>
</evidence>
<keyword evidence="2" id="KW-1185">Reference proteome</keyword>
<dbReference type="STRING" id="1210086.GCA_001613105_01066"/>
<accession>A0A370IBI8</accession>
<protein>
    <submittedName>
        <fullName evidence="1">Uncharacterized protein</fullName>
    </submittedName>
</protein>
<proteinExistence type="predicted"/>
<name>A0A370IBI8_9NOCA</name>